<dbReference type="AlphaFoldDB" id="A0A668SJV2"/>
<dbReference type="PANTHER" id="PTHR23268">
    <property type="entry name" value="T-CELL RECEPTOR BETA CHAIN"/>
    <property type="match status" value="1"/>
</dbReference>
<sequence length="115" mass="12918">VMFSLIFLTGSSLSDRVHQDPANMYKNQGETAEITCSHSIDNYDQILWYKKTKSSQLQLLGYMFGTSKSREPGVTVTIGGNANKDKNCTLTINDLFMNSSVVYFCAARYHSATYH</sequence>
<dbReference type="GO" id="GO:0005886">
    <property type="term" value="C:plasma membrane"/>
    <property type="evidence" value="ECO:0007669"/>
    <property type="project" value="TreeGrafter"/>
</dbReference>
<dbReference type="InterPro" id="IPR013783">
    <property type="entry name" value="Ig-like_fold"/>
</dbReference>
<protein>
    <recommendedName>
        <fullName evidence="4">Ig-like domain-containing protein</fullName>
    </recommendedName>
</protein>
<reference evidence="5" key="1">
    <citation type="submission" date="2025-08" db="UniProtKB">
        <authorList>
            <consortium name="Ensembl"/>
        </authorList>
    </citation>
    <scope>IDENTIFICATION</scope>
</reference>
<keyword evidence="1 3" id="KW-0732">Signal</keyword>
<evidence type="ECO:0000256" key="1">
    <source>
        <dbReference type="ARBA" id="ARBA00022729"/>
    </source>
</evidence>
<evidence type="ECO:0000313" key="6">
    <source>
        <dbReference type="Proteomes" id="UP000472276"/>
    </source>
</evidence>
<feature type="chain" id="PRO_5044226780" description="Ig-like domain-containing protein" evidence="3">
    <location>
        <begin position="20"/>
        <end position="115"/>
    </location>
</feature>
<name>A0A668SJV2_OREAU</name>
<evidence type="ECO:0000256" key="2">
    <source>
        <dbReference type="ARBA" id="ARBA00022859"/>
    </source>
</evidence>
<evidence type="ECO:0000313" key="5">
    <source>
        <dbReference type="Ensembl" id="ENSOABP00000014650.2"/>
    </source>
</evidence>
<dbReference type="Ensembl" id="ENSOABT00000015117.2">
    <property type="protein sequence ID" value="ENSOABP00000014650.2"/>
    <property type="gene ID" value="ENSOABG00000026330.1"/>
</dbReference>
<dbReference type="PANTHER" id="PTHR23268:SF102">
    <property type="entry name" value="IMMUNOGLOBULIN V-SET DOMAIN-CONTAINING PROTEIN"/>
    <property type="match status" value="1"/>
</dbReference>
<evidence type="ECO:0000256" key="3">
    <source>
        <dbReference type="SAM" id="SignalP"/>
    </source>
</evidence>
<feature type="signal peptide" evidence="3">
    <location>
        <begin position="1"/>
        <end position="19"/>
    </location>
</feature>
<dbReference type="Gene3D" id="2.60.40.10">
    <property type="entry name" value="Immunoglobulins"/>
    <property type="match status" value="1"/>
</dbReference>
<dbReference type="CDD" id="cd00099">
    <property type="entry name" value="IgV"/>
    <property type="match status" value="1"/>
</dbReference>
<evidence type="ECO:0000259" key="4">
    <source>
        <dbReference type="PROSITE" id="PS50835"/>
    </source>
</evidence>
<dbReference type="InterPro" id="IPR036179">
    <property type="entry name" value="Ig-like_dom_sf"/>
</dbReference>
<dbReference type="InterPro" id="IPR007110">
    <property type="entry name" value="Ig-like_dom"/>
</dbReference>
<reference evidence="5" key="2">
    <citation type="submission" date="2025-09" db="UniProtKB">
        <authorList>
            <consortium name="Ensembl"/>
        </authorList>
    </citation>
    <scope>IDENTIFICATION</scope>
</reference>
<dbReference type="SUPFAM" id="SSF48726">
    <property type="entry name" value="Immunoglobulin"/>
    <property type="match status" value="1"/>
</dbReference>
<accession>A0A668SJV2</accession>
<dbReference type="InterPro" id="IPR050413">
    <property type="entry name" value="TCR_beta_variable"/>
</dbReference>
<proteinExistence type="predicted"/>
<dbReference type="Proteomes" id="UP000472276">
    <property type="component" value="Unassembled WGS sequence"/>
</dbReference>
<feature type="domain" description="Ig-like" evidence="4">
    <location>
        <begin position="15"/>
        <end position="115"/>
    </location>
</feature>
<dbReference type="Pfam" id="PF07686">
    <property type="entry name" value="V-set"/>
    <property type="match status" value="1"/>
</dbReference>
<dbReference type="PROSITE" id="PS50835">
    <property type="entry name" value="IG_LIKE"/>
    <property type="match status" value="1"/>
</dbReference>
<dbReference type="GO" id="GO:0002376">
    <property type="term" value="P:immune system process"/>
    <property type="evidence" value="ECO:0007669"/>
    <property type="project" value="UniProtKB-KW"/>
</dbReference>
<dbReference type="InterPro" id="IPR013106">
    <property type="entry name" value="Ig_V-set"/>
</dbReference>
<keyword evidence="6" id="KW-1185">Reference proteome</keyword>
<organism evidence="5 6">
    <name type="scientific">Oreochromis aureus</name>
    <name type="common">Israeli tilapia</name>
    <name type="synonym">Chromis aureus</name>
    <dbReference type="NCBI Taxonomy" id="47969"/>
    <lineage>
        <taxon>Eukaryota</taxon>
        <taxon>Metazoa</taxon>
        <taxon>Chordata</taxon>
        <taxon>Craniata</taxon>
        <taxon>Vertebrata</taxon>
        <taxon>Euteleostomi</taxon>
        <taxon>Actinopterygii</taxon>
        <taxon>Neopterygii</taxon>
        <taxon>Teleostei</taxon>
        <taxon>Neoteleostei</taxon>
        <taxon>Acanthomorphata</taxon>
        <taxon>Ovalentaria</taxon>
        <taxon>Cichlomorphae</taxon>
        <taxon>Cichliformes</taxon>
        <taxon>Cichlidae</taxon>
        <taxon>African cichlids</taxon>
        <taxon>Pseudocrenilabrinae</taxon>
        <taxon>Oreochromini</taxon>
        <taxon>Oreochromis</taxon>
    </lineage>
</organism>
<dbReference type="GO" id="GO:0007166">
    <property type="term" value="P:cell surface receptor signaling pathway"/>
    <property type="evidence" value="ECO:0007669"/>
    <property type="project" value="TreeGrafter"/>
</dbReference>
<keyword evidence="2" id="KW-0391">Immunity</keyword>